<gene>
    <name evidence="1" type="ORF">M0R88_06090</name>
</gene>
<reference evidence="1" key="1">
    <citation type="submission" date="2022-04" db="EMBL/GenBank/DDBJ databases">
        <title>Diverse halophilic archaea isolated from saline environments.</title>
        <authorList>
            <person name="Cui H.-L."/>
        </authorList>
    </citation>
    <scope>NUCLEOTIDE SEQUENCE</scope>
    <source>
        <strain evidence="1">XZYJT40</strain>
    </source>
</reference>
<dbReference type="RefSeq" id="WP_248656066.1">
    <property type="nucleotide sequence ID" value="NZ_CP096658.1"/>
</dbReference>
<evidence type="ECO:0000313" key="2">
    <source>
        <dbReference type="Proteomes" id="UP000830434"/>
    </source>
</evidence>
<proteinExistence type="predicted"/>
<dbReference type="GeneID" id="72189407"/>
<dbReference type="KEGG" id="haxz:M0R88_06090"/>
<accession>A0A8U0ILM5</accession>
<organism evidence="1 2">
    <name type="scientific">Halorussus gelatinilyticus</name>
    <dbReference type="NCBI Taxonomy" id="2937524"/>
    <lineage>
        <taxon>Archaea</taxon>
        <taxon>Methanobacteriati</taxon>
        <taxon>Methanobacteriota</taxon>
        <taxon>Stenosarchaea group</taxon>
        <taxon>Halobacteria</taxon>
        <taxon>Halobacteriales</taxon>
        <taxon>Haladaptataceae</taxon>
        <taxon>Halorussus</taxon>
    </lineage>
</organism>
<dbReference type="EMBL" id="CP096658">
    <property type="protein sequence ID" value="UPW01668.1"/>
    <property type="molecule type" value="Genomic_DNA"/>
</dbReference>
<keyword evidence="2" id="KW-1185">Reference proteome</keyword>
<evidence type="ECO:0000313" key="1">
    <source>
        <dbReference type="EMBL" id="UPW01668.1"/>
    </source>
</evidence>
<protein>
    <submittedName>
        <fullName evidence="1">Uncharacterized protein</fullName>
    </submittedName>
</protein>
<dbReference type="PROSITE" id="PS51257">
    <property type="entry name" value="PROKAR_LIPOPROTEIN"/>
    <property type="match status" value="1"/>
</dbReference>
<dbReference type="AlphaFoldDB" id="A0A8U0ILM5"/>
<name>A0A8U0ILM5_9EURY</name>
<dbReference type="Proteomes" id="UP000830434">
    <property type="component" value="Chromosome"/>
</dbReference>
<sequence>MREESQKTSRRRVLASVVGLTAGAGCSAFSRQSSVSRVHLGLIKLANWSPQQRSVEILVEEDGNVVYWSEFALKSETQRTILSECSNDGLPWEGKGRYIVRAREETSSRYLTVDPVKEARQQSNYIESDRIKVGITFEDSMLSATLWPGEMNCSRTTQALTRALNPMTAESDGHESQ</sequence>